<dbReference type="CDD" id="cd09916">
    <property type="entry name" value="CpxP_like"/>
    <property type="match status" value="1"/>
</dbReference>
<dbReference type="RefSeq" id="WP_126520872.1">
    <property type="nucleotide sequence ID" value="NZ_RXNU01000007.1"/>
</dbReference>
<name>A0A3S0LLA1_9GAMM</name>
<keyword evidence="7" id="KW-1185">Reference proteome</keyword>
<dbReference type="GO" id="GO:0051082">
    <property type="term" value="F:unfolded protein binding"/>
    <property type="evidence" value="ECO:0007669"/>
    <property type="project" value="TreeGrafter"/>
</dbReference>
<gene>
    <name evidence="6" type="ORF">EKG38_14060</name>
</gene>
<dbReference type="InterPro" id="IPR052211">
    <property type="entry name" value="Cpx_auxiliary_protein"/>
</dbReference>
<accession>A0A3S0LLA1</accession>
<evidence type="ECO:0000313" key="7">
    <source>
        <dbReference type="Proteomes" id="UP000267448"/>
    </source>
</evidence>
<dbReference type="GO" id="GO:0030288">
    <property type="term" value="C:outer membrane-bounded periplasmic space"/>
    <property type="evidence" value="ECO:0007669"/>
    <property type="project" value="TreeGrafter"/>
</dbReference>
<dbReference type="PANTHER" id="PTHR38102:SF1">
    <property type="entry name" value="PERIPLASMIC CHAPERONE SPY"/>
    <property type="match status" value="1"/>
</dbReference>
<sequence length="168" mass="19173">MKANTLKAGLLAIVASTALLTTSVYAEQQTGCQDSGYHMKGDRMGHHNGGMKSAMKKMFRGLDLTDEQRTEIKTLMKAQKESMQDSRPTSDERQAHKTEMLALITADSFDESQVKLLMQQKHEKRQDKAVGMLKVQNEIYKLLTSEQQVKFKENFERGHSRHERKGDR</sequence>
<dbReference type="Gene3D" id="1.20.120.1490">
    <property type="match status" value="1"/>
</dbReference>
<protein>
    <submittedName>
        <fullName evidence="6">Periplasmic heavy metal sensor</fullName>
    </submittedName>
</protein>
<evidence type="ECO:0000256" key="1">
    <source>
        <dbReference type="ARBA" id="ARBA00004418"/>
    </source>
</evidence>
<dbReference type="Pfam" id="PF07813">
    <property type="entry name" value="LTXXQ"/>
    <property type="match status" value="1"/>
</dbReference>
<keyword evidence="3 5" id="KW-0732">Signal</keyword>
<evidence type="ECO:0000256" key="4">
    <source>
        <dbReference type="ARBA" id="ARBA00022764"/>
    </source>
</evidence>
<proteinExistence type="inferred from homology"/>
<evidence type="ECO:0000256" key="5">
    <source>
        <dbReference type="SAM" id="SignalP"/>
    </source>
</evidence>
<evidence type="ECO:0000256" key="3">
    <source>
        <dbReference type="ARBA" id="ARBA00022729"/>
    </source>
</evidence>
<dbReference type="Proteomes" id="UP000267448">
    <property type="component" value="Unassembled WGS sequence"/>
</dbReference>
<dbReference type="PANTHER" id="PTHR38102">
    <property type="entry name" value="PERIPLASMIC CHAPERONE SPY"/>
    <property type="match status" value="1"/>
</dbReference>
<comment type="subcellular location">
    <subcellularLocation>
        <location evidence="1">Periplasm</location>
    </subcellularLocation>
</comment>
<evidence type="ECO:0000313" key="6">
    <source>
        <dbReference type="EMBL" id="RTR38091.1"/>
    </source>
</evidence>
<dbReference type="EMBL" id="RXNU01000007">
    <property type="protein sequence ID" value="RTR38091.1"/>
    <property type="molecule type" value="Genomic_DNA"/>
</dbReference>
<reference evidence="6 7" key="1">
    <citation type="submission" date="2018-12" db="EMBL/GenBank/DDBJ databases">
        <authorList>
            <person name="Yu L."/>
        </authorList>
    </citation>
    <scope>NUCLEOTIDE SEQUENCE [LARGE SCALE GENOMIC DNA]</scope>
    <source>
        <strain evidence="6 7">HAW-EB2</strain>
    </source>
</reference>
<dbReference type="AlphaFoldDB" id="A0A3S0LLA1"/>
<comment type="caution">
    <text evidence="6">The sequence shown here is derived from an EMBL/GenBank/DDBJ whole genome shotgun (WGS) entry which is preliminary data.</text>
</comment>
<dbReference type="OrthoDB" id="6227479at2"/>
<dbReference type="PIRSF" id="PIRSF034445">
    <property type="entry name" value="CpxP_Spy"/>
    <property type="match status" value="1"/>
</dbReference>
<comment type="similarity">
    <text evidence="2">Belongs to the CpxP/Spy family.</text>
</comment>
<keyword evidence="4" id="KW-0574">Periplasm</keyword>
<organism evidence="6 7">
    <name type="scientific">Shewanella canadensis</name>
    <dbReference type="NCBI Taxonomy" id="271096"/>
    <lineage>
        <taxon>Bacteria</taxon>
        <taxon>Pseudomonadati</taxon>
        <taxon>Pseudomonadota</taxon>
        <taxon>Gammaproteobacteria</taxon>
        <taxon>Alteromonadales</taxon>
        <taxon>Shewanellaceae</taxon>
        <taxon>Shewanella</taxon>
    </lineage>
</organism>
<evidence type="ECO:0000256" key="2">
    <source>
        <dbReference type="ARBA" id="ARBA00008441"/>
    </source>
</evidence>
<feature type="chain" id="PRO_5018613814" evidence="5">
    <location>
        <begin position="27"/>
        <end position="168"/>
    </location>
</feature>
<feature type="signal peptide" evidence="5">
    <location>
        <begin position="1"/>
        <end position="26"/>
    </location>
</feature>
<dbReference type="InterPro" id="IPR012899">
    <property type="entry name" value="LTXXQ"/>
</dbReference>